<organism evidence="3 4">
    <name type="scientific">Photobacterium piscicola</name>
    <dbReference type="NCBI Taxonomy" id="1378299"/>
    <lineage>
        <taxon>Bacteria</taxon>
        <taxon>Pseudomonadati</taxon>
        <taxon>Pseudomonadota</taxon>
        <taxon>Gammaproteobacteria</taxon>
        <taxon>Vibrionales</taxon>
        <taxon>Vibrionaceae</taxon>
        <taxon>Photobacterium</taxon>
    </lineage>
</organism>
<evidence type="ECO:0000259" key="2">
    <source>
        <dbReference type="SMART" id="SM01022"/>
    </source>
</evidence>
<evidence type="ECO:0000313" key="3">
    <source>
        <dbReference type="EMBL" id="SKC32334.1"/>
    </source>
</evidence>
<gene>
    <name evidence="3" type="ORF">CZ809_01850</name>
</gene>
<dbReference type="SUPFAM" id="SSF88697">
    <property type="entry name" value="PUA domain-like"/>
    <property type="match status" value="1"/>
</dbReference>
<dbReference type="SMART" id="SM01022">
    <property type="entry name" value="ASCH"/>
    <property type="match status" value="1"/>
</dbReference>
<sequence length="191" mass="22675">MCRIIGTYFTEKMYPYYFLTINIYFSFVSVFINKENFMEEKSQIYLNKYLNSLSEIERKKYQSFSSDYFCADEHNANLCAELIRSGQKTATCSLNYWYVSEKELMPVNGHLQVVVDWNGEPICIIEIDSVETCKYNEVSAEFAYAEGEGDRSLKWWRETHWHYFATECSAFNIVPSEDMVLVLERFHVVYR</sequence>
<dbReference type="InterPro" id="IPR007374">
    <property type="entry name" value="ASCH_domain"/>
</dbReference>
<keyword evidence="1" id="KW-0812">Transmembrane</keyword>
<evidence type="ECO:0000313" key="4">
    <source>
        <dbReference type="Proteomes" id="UP000189966"/>
    </source>
</evidence>
<dbReference type="Proteomes" id="UP000189966">
    <property type="component" value="Unassembled WGS sequence"/>
</dbReference>
<proteinExistence type="predicted"/>
<dbReference type="Pfam" id="PF04266">
    <property type="entry name" value="ASCH"/>
    <property type="match status" value="1"/>
</dbReference>
<dbReference type="AlphaFoldDB" id="A0A1T5HZW6"/>
<name>A0A1T5HZW6_9GAMM</name>
<dbReference type="PANTHER" id="PTHR39203">
    <property type="entry name" value="CYTOPLASMIC PROTEIN-RELATED"/>
    <property type="match status" value="1"/>
</dbReference>
<dbReference type="InterPro" id="IPR009326">
    <property type="entry name" value="DUF984"/>
</dbReference>
<dbReference type="Gene3D" id="3.10.400.10">
    <property type="entry name" value="Sulfate adenylyltransferase"/>
    <property type="match status" value="1"/>
</dbReference>
<accession>A0A1T5HZW6</accession>
<protein>
    <submittedName>
        <fullName evidence="3">ASCH domain protein</fullName>
    </submittedName>
</protein>
<dbReference type="EMBL" id="FUZI01000003">
    <property type="protein sequence ID" value="SKC32334.1"/>
    <property type="molecule type" value="Genomic_DNA"/>
</dbReference>
<dbReference type="InterPro" id="IPR015947">
    <property type="entry name" value="PUA-like_sf"/>
</dbReference>
<reference evidence="3 4" key="1">
    <citation type="submission" date="2017-02" db="EMBL/GenBank/DDBJ databases">
        <authorList>
            <person name="Peterson S.W."/>
        </authorList>
    </citation>
    <scope>NUCLEOTIDE SEQUENCE [LARGE SCALE GENOMIC DNA]</scope>
    <source>
        <strain evidence="4">type strain: NCCB 100098</strain>
    </source>
</reference>
<dbReference type="CDD" id="cd06553">
    <property type="entry name" value="ASCH_Ef3133_like"/>
    <property type="match status" value="1"/>
</dbReference>
<keyword evidence="1" id="KW-1133">Transmembrane helix</keyword>
<dbReference type="PANTHER" id="PTHR39203:SF1">
    <property type="entry name" value="CYTOPLASMIC PROTEIN"/>
    <property type="match status" value="1"/>
</dbReference>
<evidence type="ECO:0000256" key="1">
    <source>
        <dbReference type="SAM" id="Phobius"/>
    </source>
</evidence>
<feature type="transmembrane region" description="Helical" evidence="1">
    <location>
        <begin position="14"/>
        <end position="32"/>
    </location>
</feature>
<keyword evidence="1" id="KW-0472">Membrane</keyword>
<feature type="domain" description="ASCH" evidence="2">
    <location>
        <begin position="67"/>
        <end position="190"/>
    </location>
</feature>